<feature type="transmembrane region" description="Helical" evidence="6">
    <location>
        <begin position="143"/>
        <end position="163"/>
    </location>
</feature>
<dbReference type="AlphaFoldDB" id="A0A078B4U1"/>
<dbReference type="PANTHER" id="PTHR23511">
    <property type="entry name" value="SYNAPTIC VESICLE GLYCOPROTEIN 2"/>
    <property type="match status" value="1"/>
</dbReference>
<proteinExistence type="predicted"/>
<dbReference type="InterPro" id="IPR036259">
    <property type="entry name" value="MFS_trans_sf"/>
</dbReference>
<evidence type="ECO:0000256" key="6">
    <source>
        <dbReference type="SAM" id="Phobius"/>
    </source>
</evidence>
<feature type="signal peptide" evidence="7">
    <location>
        <begin position="1"/>
        <end position="17"/>
    </location>
</feature>
<dbReference type="Gene3D" id="1.20.1250.20">
    <property type="entry name" value="MFS general substrate transporter like domains"/>
    <property type="match status" value="1"/>
</dbReference>
<keyword evidence="7" id="KW-0732">Signal</keyword>
<feature type="transmembrane region" description="Helical" evidence="6">
    <location>
        <begin position="175"/>
        <end position="197"/>
    </location>
</feature>
<keyword evidence="4 6" id="KW-1133">Transmembrane helix</keyword>
<dbReference type="EMBL" id="CCKQ01017547">
    <property type="protein sequence ID" value="CDW89439.1"/>
    <property type="molecule type" value="Genomic_DNA"/>
</dbReference>
<protein>
    <submittedName>
        <fullName evidence="8">Solute carrier family member 5</fullName>
    </submittedName>
</protein>
<evidence type="ECO:0000256" key="7">
    <source>
        <dbReference type="SAM" id="SignalP"/>
    </source>
</evidence>
<dbReference type="GO" id="GO:0022857">
    <property type="term" value="F:transmembrane transporter activity"/>
    <property type="evidence" value="ECO:0007669"/>
    <property type="project" value="InterPro"/>
</dbReference>
<dbReference type="Proteomes" id="UP000039865">
    <property type="component" value="Unassembled WGS sequence"/>
</dbReference>
<dbReference type="Pfam" id="PF00083">
    <property type="entry name" value="Sugar_tr"/>
    <property type="match status" value="1"/>
</dbReference>
<feature type="transmembrane region" description="Helical" evidence="6">
    <location>
        <begin position="203"/>
        <end position="223"/>
    </location>
</feature>
<dbReference type="InParanoid" id="A0A078B4U1"/>
<name>A0A078B4U1_STYLE</name>
<keyword evidence="3 6" id="KW-0812">Transmembrane</keyword>
<accession>A0A078B4U1</accession>
<evidence type="ECO:0000313" key="8">
    <source>
        <dbReference type="EMBL" id="CDW89439.1"/>
    </source>
</evidence>
<dbReference type="GO" id="GO:0016020">
    <property type="term" value="C:membrane"/>
    <property type="evidence" value="ECO:0007669"/>
    <property type="project" value="UniProtKB-SubCell"/>
</dbReference>
<comment type="subcellular location">
    <subcellularLocation>
        <location evidence="1">Membrane</location>
        <topology evidence="1">Multi-pass membrane protein</topology>
    </subcellularLocation>
</comment>
<evidence type="ECO:0000256" key="2">
    <source>
        <dbReference type="ARBA" id="ARBA00022448"/>
    </source>
</evidence>
<evidence type="ECO:0000256" key="1">
    <source>
        <dbReference type="ARBA" id="ARBA00004141"/>
    </source>
</evidence>
<dbReference type="OrthoDB" id="6133115at2759"/>
<keyword evidence="2" id="KW-0813">Transport</keyword>
<dbReference type="SUPFAM" id="SSF103473">
    <property type="entry name" value="MFS general substrate transporter"/>
    <property type="match status" value="1"/>
</dbReference>
<evidence type="ECO:0000256" key="3">
    <source>
        <dbReference type="ARBA" id="ARBA00022692"/>
    </source>
</evidence>
<dbReference type="InterPro" id="IPR005828">
    <property type="entry name" value="MFS_sugar_transport-like"/>
</dbReference>
<evidence type="ECO:0000313" key="9">
    <source>
        <dbReference type="Proteomes" id="UP000039865"/>
    </source>
</evidence>
<gene>
    <name evidence="8" type="primary">Contig3551.g3789</name>
    <name evidence="8" type="ORF">STYLEM_18572</name>
</gene>
<feature type="chain" id="PRO_5001729853" evidence="7">
    <location>
        <begin position="18"/>
        <end position="339"/>
    </location>
</feature>
<keyword evidence="5 6" id="KW-0472">Membrane</keyword>
<sequence length="339" mass="39016">MFIWAFTTGEFIVFAFSMLEMPPKYLCFNQDGTTYECKAEQTFCKDPSIRYKINWDDPSSLHNWVESLNLTCESASRVGMIGSMFSLGKWQVLLLYQDQLQLNVSYQIDQDLYGRKKIYLQSMGLQTFFYAGICISKSLNVTLLLICGFGFASIGRASIGYIYMLEMTPNKYKTFIGSFAQISAGVTPAILALYHLYVSKDWFPFQAFIAFTTLLVTISIVALPESPQYLISKKQYDNARNSLETIAWWNKYKGPLDFKFKDEAETLKQSDEETYLLLRIPDQDLNQYKYTNYQNEIQEDISINCDTISSNGQDRIILKDQNQSNSGSIKEILKQKQHA</sequence>
<reference evidence="8 9" key="1">
    <citation type="submission" date="2014-06" db="EMBL/GenBank/DDBJ databases">
        <authorList>
            <person name="Swart Estienne"/>
        </authorList>
    </citation>
    <scope>NUCLEOTIDE SEQUENCE [LARGE SCALE GENOMIC DNA]</scope>
    <source>
        <strain evidence="8 9">130c</strain>
    </source>
</reference>
<evidence type="ECO:0000256" key="4">
    <source>
        <dbReference type="ARBA" id="ARBA00022989"/>
    </source>
</evidence>
<keyword evidence="9" id="KW-1185">Reference proteome</keyword>
<dbReference type="PANTHER" id="PTHR23511:SF34">
    <property type="entry name" value="SYNAPTIC VESICLE GLYCOPROTEIN 2"/>
    <property type="match status" value="1"/>
</dbReference>
<evidence type="ECO:0000256" key="5">
    <source>
        <dbReference type="ARBA" id="ARBA00023136"/>
    </source>
</evidence>
<organism evidence="8 9">
    <name type="scientific">Stylonychia lemnae</name>
    <name type="common">Ciliate</name>
    <dbReference type="NCBI Taxonomy" id="5949"/>
    <lineage>
        <taxon>Eukaryota</taxon>
        <taxon>Sar</taxon>
        <taxon>Alveolata</taxon>
        <taxon>Ciliophora</taxon>
        <taxon>Intramacronucleata</taxon>
        <taxon>Spirotrichea</taxon>
        <taxon>Stichotrichia</taxon>
        <taxon>Sporadotrichida</taxon>
        <taxon>Oxytrichidae</taxon>
        <taxon>Stylonychinae</taxon>
        <taxon>Stylonychia</taxon>
    </lineage>
</organism>